<sequence length="389" mass="41913">MRIRNSALHILQLGIERKYKDSDLGVESSSSCSSLLLHLPVWFIMFGRLLSSLVGLSCLMTVLGGPVTLEKRVPMFDQDITAPHPVPKVVTREPMFDQNITAPHNVARATNAVPSNPRFVVYGDRFVPGLFSPPPADQIGGFNVFVLSFLLISGPADKAPDRASIKQQYNAAGISLIVSAFGSTDAPTSIGADPTATAITFANFVKTWGLDGIDVDYEDFNAFNAQDGSAETWLTTFTTALRAQLPQGQYILTHAPVAPWFSTAKFPGGYTEVNRNVGSLIDWYNVQFYNQGTTEYTTCAGLLTTSSSTWPNSAVFQIASNSGVPLNKIVIGKPATSGDANNGFIPTSTLATCVNQAKSQGWNAGVMVWEYPDATSSWIQAVRALAFPV</sequence>
<gene>
    <name evidence="11" type="ORF">D9758_007839</name>
</gene>
<dbReference type="InterPro" id="IPR001223">
    <property type="entry name" value="Glyco_hydro18_cat"/>
</dbReference>
<dbReference type="GO" id="GO:0006032">
    <property type="term" value="P:chitin catabolic process"/>
    <property type="evidence" value="ECO:0007669"/>
    <property type="project" value="UniProtKB-KW"/>
</dbReference>
<dbReference type="PANTHER" id="PTHR45708:SF49">
    <property type="entry name" value="ENDOCHITINASE"/>
    <property type="match status" value="1"/>
</dbReference>
<evidence type="ECO:0000256" key="3">
    <source>
        <dbReference type="ARBA" id="ARBA00022801"/>
    </source>
</evidence>
<dbReference type="CDD" id="cd00598">
    <property type="entry name" value="GH18_chitinase-like"/>
    <property type="match status" value="1"/>
</dbReference>
<dbReference type="InterPro" id="IPR017853">
    <property type="entry name" value="GH"/>
</dbReference>
<keyword evidence="6 8" id="KW-0326">Glycosidase</keyword>
<dbReference type="Gene3D" id="3.20.20.80">
    <property type="entry name" value="Glycosidases"/>
    <property type="match status" value="1"/>
</dbReference>
<dbReference type="Pfam" id="PF00704">
    <property type="entry name" value="Glyco_hydro_18"/>
    <property type="match status" value="1"/>
</dbReference>
<dbReference type="PROSITE" id="PS51910">
    <property type="entry name" value="GH18_2"/>
    <property type="match status" value="1"/>
</dbReference>
<comment type="catalytic activity">
    <reaction evidence="1">
        <text>Random endo-hydrolysis of N-acetyl-beta-D-glucosaminide (1-&gt;4)-beta-linkages in chitin and chitodextrins.</text>
        <dbReference type="EC" id="3.2.1.14"/>
    </reaction>
</comment>
<evidence type="ECO:0000256" key="1">
    <source>
        <dbReference type="ARBA" id="ARBA00000822"/>
    </source>
</evidence>
<evidence type="ECO:0000256" key="8">
    <source>
        <dbReference type="RuleBase" id="RU000489"/>
    </source>
</evidence>
<dbReference type="PANTHER" id="PTHR45708">
    <property type="entry name" value="ENDOCHITINASE"/>
    <property type="match status" value="1"/>
</dbReference>
<dbReference type="GO" id="GO:0008843">
    <property type="term" value="F:endochitinase activity"/>
    <property type="evidence" value="ECO:0007669"/>
    <property type="project" value="UniProtKB-EC"/>
</dbReference>
<dbReference type="SUPFAM" id="SSF51445">
    <property type="entry name" value="(Trans)glycosidases"/>
    <property type="match status" value="1"/>
</dbReference>
<keyword evidence="7" id="KW-0624">Polysaccharide degradation</keyword>
<protein>
    <recommendedName>
        <fullName evidence="2">chitinase</fullName>
        <ecNumber evidence="2">3.2.1.14</ecNumber>
    </recommendedName>
</protein>
<dbReference type="PROSITE" id="PS01095">
    <property type="entry name" value="GH18_1"/>
    <property type="match status" value="1"/>
</dbReference>
<keyword evidence="5" id="KW-0119">Carbohydrate metabolism</keyword>
<dbReference type="GO" id="GO:0000272">
    <property type="term" value="P:polysaccharide catabolic process"/>
    <property type="evidence" value="ECO:0007669"/>
    <property type="project" value="UniProtKB-KW"/>
</dbReference>
<evidence type="ECO:0000256" key="4">
    <source>
        <dbReference type="ARBA" id="ARBA00023024"/>
    </source>
</evidence>
<evidence type="ECO:0000256" key="9">
    <source>
        <dbReference type="RuleBase" id="RU004453"/>
    </source>
</evidence>
<evidence type="ECO:0000313" key="11">
    <source>
        <dbReference type="EMBL" id="KAF5350238.1"/>
    </source>
</evidence>
<comment type="similarity">
    <text evidence="9">Belongs to the glycosyl hydrolase 18 family.</text>
</comment>
<comment type="caution">
    <text evidence="11">The sequence shown here is derived from an EMBL/GenBank/DDBJ whole genome shotgun (WGS) entry which is preliminary data.</text>
</comment>
<keyword evidence="4" id="KW-0146">Chitin degradation</keyword>
<keyword evidence="12" id="KW-1185">Reference proteome</keyword>
<dbReference type="EMBL" id="JAACJM010000076">
    <property type="protein sequence ID" value="KAF5350238.1"/>
    <property type="molecule type" value="Genomic_DNA"/>
</dbReference>
<keyword evidence="3 8" id="KW-0378">Hydrolase</keyword>
<evidence type="ECO:0000313" key="12">
    <source>
        <dbReference type="Proteomes" id="UP000559256"/>
    </source>
</evidence>
<organism evidence="11 12">
    <name type="scientific">Tetrapyrgos nigripes</name>
    <dbReference type="NCBI Taxonomy" id="182062"/>
    <lineage>
        <taxon>Eukaryota</taxon>
        <taxon>Fungi</taxon>
        <taxon>Dikarya</taxon>
        <taxon>Basidiomycota</taxon>
        <taxon>Agaricomycotina</taxon>
        <taxon>Agaricomycetes</taxon>
        <taxon>Agaricomycetidae</taxon>
        <taxon>Agaricales</taxon>
        <taxon>Marasmiineae</taxon>
        <taxon>Marasmiaceae</taxon>
        <taxon>Tetrapyrgos</taxon>
    </lineage>
</organism>
<feature type="domain" description="GH18" evidence="10">
    <location>
        <begin position="117"/>
        <end position="389"/>
    </location>
</feature>
<dbReference type="AlphaFoldDB" id="A0A8H5CZ39"/>
<dbReference type="Proteomes" id="UP000559256">
    <property type="component" value="Unassembled WGS sequence"/>
</dbReference>
<evidence type="ECO:0000259" key="10">
    <source>
        <dbReference type="PROSITE" id="PS51910"/>
    </source>
</evidence>
<dbReference type="InterPro" id="IPR050542">
    <property type="entry name" value="Glycosyl_Hydrlase18_Chitinase"/>
</dbReference>
<evidence type="ECO:0000256" key="7">
    <source>
        <dbReference type="ARBA" id="ARBA00023326"/>
    </source>
</evidence>
<reference evidence="11 12" key="1">
    <citation type="journal article" date="2020" name="ISME J.">
        <title>Uncovering the hidden diversity of litter-decomposition mechanisms in mushroom-forming fungi.</title>
        <authorList>
            <person name="Floudas D."/>
            <person name="Bentzer J."/>
            <person name="Ahren D."/>
            <person name="Johansson T."/>
            <person name="Persson P."/>
            <person name="Tunlid A."/>
        </authorList>
    </citation>
    <scope>NUCLEOTIDE SEQUENCE [LARGE SCALE GENOMIC DNA]</scope>
    <source>
        <strain evidence="11 12">CBS 291.85</strain>
    </source>
</reference>
<dbReference type="EC" id="3.2.1.14" evidence="2"/>
<proteinExistence type="inferred from homology"/>
<evidence type="ECO:0000256" key="6">
    <source>
        <dbReference type="ARBA" id="ARBA00023295"/>
    </source>
</evidence>
<name>A0A8H5CZ39_9AGAR</name>
<evidence type="ECO:0000256" key="2">
    <source>
        <dbReference type="ARBA" id="ARBA00012729"/>
    </source>
</evidence>
<dbReference type="InterPro" id="IPR001579">
    <property type="entry name" value="Glyco_hydro_18_chit_AS"/>
</dbReference>
<dbReference type="OrthoDB" id="3012298at2759"/>
<evidence type="ECO:0000256" key="5">
    <source>
        <dbReference type="ARBA" id="ARBA00023277"/>
    </source>
</evidence>
<accession>A0A8H5CZ39</accession>